<dbReference type="Gene3D" id="1.25.40.10">
    <property type="entry name" value="Tetratricopeptide repeat domain"/>
    <property type="match status" value="1"/>
</dbReference>
<dbReference type="EMBL" id="SMLW01000568">
    <property type="protein sequence ID" value="MTI26191.1"/>
    <property type="molecule type" value="Genomic_DNA"/>
</dbReference>
<dbReference type="InterPro" id="IPR011990">
    <property type="entry name" value="TPR-like_helical_dom_sf"/>
</dbReference>
<accession>A0ABW9RQ97</accession>
<feature type="repeat" description="TPR" evidence="1">
    <location>
        <begin position="52"/>
        <end position="85"/>
    </location>
</feature>
<sequence>MRTCLPVILILISTISFSQTLKETADANFNNAQYEQALKGYQKYLEENNTDSSAWYNLGISAMNLKAYGKAIEYLTRAQELNYPPSFTNYNIAKAYALDNKREQAVKTLQAGADNGAVAFKRISEDPAFDNIRNLEGYKEAMAKIKLNAYPCLQDEKRRHFDFWIGEWDVYARGQKAGENSITLANGGCVIHESYTTAGNYSGQSMNYYDPIDQKWHQHWVGAMGDTYNYIETDKNEGMLQFESQFMNRQGEISISRMTFTLNEDGTVRQLMESSTDDGKTWQIAFDGLYKPKTK</sequence>
<evidence type="ECO:0000313" key="3">
    <source>
        <dbReference type="EMBL" id="MTI26191.1"/>
    </source>
</evidence>
<dbReference type="SMART" id="SM00028">
    <property type="entry name" value="TPR"/>
    <property type="match status" value="2"/>
</dbReference>
<dbReference type="InterPro" id="IPR019734">
    <property type="entry name" value="TPR_rpt"/>
</dbReference>
<keyword evidence="4" id="KW-1185">Reference proteome</keyword>
<dbReference type="Proteomes" id="UP000798808">
    <property type="component" value="Unassembled WGS sequence"/>
</dbReference>
<feature type="chain" id="PRO_5045302427" evidence="2">
    <location>
        <begin position="19"/>
        <end position="295"/>
    </location>
</feature>
<reference evidence="3 4" key="1">
    <citation type="submission" date="2019-02" db="EMBL/GenBank/DDBJ databases">
        <authorList>
            <person name="Goldberg S.R."/>
            <person name="Haltli B.A."/>
            <person name="Correa H."/>
            <person name="Russell K.G."/>
        </authorList>
    </citation>
    <scope>NUCLEOTIDE SEQUENCE [LARGE SCALE GENOMIC DNA]</scope>
    <source>
        <strain evidence="3 4">JCM 16186</strain>
    </source>
</reference>
<dbReference type="NCBIfam" id="NF047558">
    <property type="entry name" value="TPR_END_plus"/>
    <property type="match status" value="1"/>
</dbReference>
<gene>
    <name evidence="3" type="ORF">E1163_14635</name>
</gene>
<proteinExistence type="predicted"/>
<feature type="signal peptide" evidence="2">
    <location>
        <begin position="1"/>
        <end position="18"/>
    </location>
</feature>
<comment type="caution">
    <text evidence="3">The sequence shown here is derived from an EMBL/GenBank/DDBJ whole genome shotgun (WGS) entry which is preliminary data.</text>
</comment>
<dbReference type="Pfam" id="PF00515">
    <property type="entry name" value="TPR_1"/>
    <property type="match status" value="1"/>
</dbReference>
<protein>
    <submittedName>
        <fullName evidence="3">Tetratricopeptide repeat protein</fullName>
    </submittedName>
</protein>
<evidence type="ECO:0000256" key="2">
    <source>
        <dbReference type="SAM" id="SignalP"/>
    </source>
</evidence>
<keyword evidence="1" id="KW-0802">TPR repeat</keyword>
<keyword evidence="2" id="KW-0732">Signal</keyword>
<evidence type="ECO:0000313" key="4">
    <source>
        <dbReference type="Proteomes" id="UP000798808"/>
    </source>
</evidence>
<organism evidence="3 4">
    <name type="scientific">Fulvivirga kasyanovii</name>
    <dbReference type="NCBI Taxonomy" id="396812"/>
    <lineage>
        <taxon>Bacteria</taxon>
        <taxon>Pseudomonadati</taxon>
        <taxon>Bacteroidota</taxon>
        <taxon>Cytophagia</taxon>
        <taxon>Cytophagales</taxon>
        <taxon>Fulvivirgaceae</taxon>
        <taxon>Fulvivirga</taxon>
    </lineage>
</organism>
<name>A0ABW9RQ97_9BACT</name>
<evidence type="ECO:0000256" key="1">
    <source>
        <dbReference type="PROSITE-ProRule" id="PRU00339"/>
    </source>
</evidence>
<dbReference type="PROSITE" id="PS50005">
    <property type="entry name" value="TPR"/>
    <property type="match status" value="1"/>
</dbReference>
<dbReference type="SUPFAM" id="SSF48452">
    <property type="entry name" value="TPR-like"/>
    <property type="match status" value="1"/>
</dbReference>
<dbReference type="RefSeq" id="WP_155173100.1">
    <property type="nucleotide sequence ID" value="NZ_SMLW01000568.1"/>
</dbReference>